<gene>
    <name evidence="1" type="ORF">VCO01S_27070</name>
</gene>
<dbReference type="AlphaFoldDB" id="A0A4Y3IRK5"/>
<name>A0A4Y3IRK5_9VIBR</name>
<keyword evidence="2" id="KW-1185">Reference proteome</keyword>
<comment type="caution">
    <text evidence="1">The sequence shown here is derived from an EMBL/GenBank/DDBJ whole genome shotgun (WGS) entry which is preliminary data.</text>
</comment>
<sequence length="63" mass="7506">MHFVLITKPEFRYRYWHDIELGAEYVVVTNDLIAQCGDRHDLLVPMYENESEMHVRSCIPLNP</sequence>
<protein>
    <submittedName>
        <fullName evidence="1">Uncharacterized protein</fullName>
    </submittedName>
</protein>
<evidence type="ECO:0000313" key="1">
    <source>
        <dbReference type="EMBL" id="GEA61514.1"/>
    </source>
</evidence>
<dbReference type="Proteomes" id="UP000318242">
    <property type="component" value="Unassembled WGS sequence"/>
</dbReference>
<organism evidence="1 2">
    <name type="scientific">Vibrio comitans NBRC 102076</name>
    <dbReference type="NCBI Taxonomy" id="1219078"/>
    <lineage>
        <taxon>Bacteria</taxon>
        <taxon>Pseudomonadati</taxon>
        <taxon>Pseudomonadota</taxon>
        <taxon>Gammaproteobacteria</taxon>
        <taxon>Vibrionales</taxon>
        <taxon>Vibrionaceae</taxon>
        <taxon>Vibrio</taxon>
    </lineage>
</organism>
<reference evidence="1 2" key="1">
    <citation type="submission" date="2019-06" db="EMBL/GenBank/DDBJ databases">
        <title>Whole genome shotgun sequence of Vibrio comitans NBRC 102076.</title>
        <authorList>
            <person name="Hosoyama A."/>
            <person name="Uohara A."/>
            <person name="Ohji S."/>
            <person name="Ichikawa N."/>
        </authorList>
    </citation>
    <scope>NUCLEOTIDE SEQUENCE [LARGE SCALE GENOMIC DNA]</scope>
    <source>
        <strain evidence="1 2">NBRC 102076</strain>
    </source>
</reference>
<accession>A0A4Y3IRK5</accession>
<evidence type="ECO:0000313" key="2">
    <source>
        <dbReference type="Proteomes" id="UP000318242"/>
    </source>
</evidence>
<dbReference type="EMBL" id="BJLH01000012">
    <property type="protein sequence ID" value="GEA61514.1"/>
    <property type="molecule type" value="Genomic_DNA"/>
</dbReference>
<proteinExistence type="predicted"/>